<dbReference type="GO" id="GO:0005737">
    <property type="term" value="C:cytoplasm"/>
    <property type="evidence" value="ECO:0007669"/>
    <property type="project" value="UniProtKB-SubCell"/>
</dbReference>
<evidence type="ECO:0000256" key="23">
    <source>
        <dbReference type="ARBA" id="ARBA00048180"/>
    </source>
</evidence>
<evidence type="ECO:0000256" key="22">
    <source>
        <dbReference type="ARBA" id="ARBA00048074"/>
    </source>
</evidence>
<keyword evidence="26" id="KW-1185">Reference proteome</keyword>
<comment type="catalytic activity">
    <reaction evidence="22">
        <text>dodecanoyl-CoA + H2O = dodecanoate + CoA + H(+)</text>
        <dbReference type="Rhea" id="RHEA:30135"/>
        <dbReference type="ChEBI" id="CHEBI:15377"/>
        <dbReference type="ChEBI" id="CHEBI:15378"/>
        <dbReference type="ChEBI" id="CHEBI:18262"/>
        <dbReference type="ChEBI" id="CHEBI:57287"/>
        <dbReference type="ChEBI" id="CHEBI:57375"/>
    </reaction>
    <physiologicalReaction direction="left-to-right" evidence="22">
        <dbReference type="Rhea" id="RHEA:30136"/>
    </physiologicalReaction>
</comment>
<dbReference type="PANTHER" id="PTHR12418:SF19">
    <property type="entry name" value="ACYL-COENZYME A THIOESTERASE THEM4"/>
    <property type="match status" value="1"/>
</dbReference>
<evidence type="ECO:0000256" key="7">
    <source>
        <dbReference type="ARBA" id="ARBA00022801"/>
    </source>
</evidence>
<accession>A0A5B1LH06</accession>
<comment type="caution">
    <text evidence="25">The sequence shown here is derived from an EMBL/GenBank/DDBJ whole genome shotgun (WGS) entry which is preliminary data.</text>
</comment>
<evidence type="ECO:0000256" key="4">
    <source>
        <dbReference type="ARBA" id="ARBA00022475"/>
    </source>
</evidence>
<dbReference type="AlphaFoldDB" id="A0A5B1LH06"/>
<comment type="similarity">
    <text evidence="15">Belongs to the THEM4/THEM5 thioesterase family.</text>
</comment>
<evidence type="ECO:0000256" key="16">
    <source>
        <dbReference type="ARBA" id="ARBA00038848"/>
    </source>
</evidence>
<evidence type="ECO:0000256" key="18">
    <source>
        <dbReference type="ARBA" id="ARBA00043210"/>
    </source>
</evidence>
<keyword evidence="4" id="KW-1003">Cell membrane</keyword>
<sequence>MWDFAEMSSDEVASLRARYEPLTQSIRELIDAALHVDADNQVVDQAKAQIDAAAELLRAHPASTRQGMALTPEGESIPWDNLGNGIRNPLAPPLVVEHTGPTSARIDVELGAAYEGPPGHVHGGYCALVLDQILGEVASRGSIETVAATGTISLRYLRPTKLGRLHVEAEIQRTEGRKIFITGHIADEDGTTVTAEGLFIVLRQ</sequence>
<dbReference type="InterPro" id="IPR029069">
    <property type="entry name" value="HotDog_dom_sf"/>
</dbReference>
<name>A0A5B1LH06_9ACTN</name>
<keyword evidence="5" id="KW-0963">Cytoplasm</keyword>
<reference evidence="25 26" key="1">
    <citation type="submission" date="2019-09" db="EMBL/GenBank/DDBJ databases">
        <title>Nocardioides panacisoli sp. nov., isolated from the soil of a ginseng field.</title>
        <authorList>
            <person name="Cho C."/>
        </authorList>
    </citation>
    <scope>NUCLEOTIDE SEQUENCE [LARGE SCALE GENOMIC DNA]</scope>
    <source>
        <strain evidence="25 26">BN130099</strain>
    </source>
</reference>
<dbReference type="Pfam" id="PF03061">
    <property type="entry name" value="4HBT"/>
    <property type="match status" value="1"/>
</dbReference>
<evidence type="ECO:0000256" key="21">
    <source>
        <dbReference type="ARBA" id="ARBA00047969"/>
    </source>
</evidence>
<dbReference type="EMBL" id="VUJV01000003">
    <property type="protein sequence ID" value="KAA1418939.1"/>
    <property type="molecule type" value="Genomic_DNA"/>
</dbReference>
<evidence type="ECO:0000256" key="19">
    <source>
        <dbReference type="ARBA" id="ARBA00047588"/>
    </source>
</evidence>
<evidence type="ECO:0000256" key="2">
    <source>
        <dbReference type="ARBA" id="ARBA00004496"/>
    </source>
</evidence>
<organism evidence="25 26">
    <name type="scientific">Nocardioides humilatus</name>
    <dbReference type="NCBI Taxonomy" id="2607660"/>
    <lineage>
        <taxon>Bacteria</taxon>
        <taxon>Bacillati</taxon>
        <taxon>Actinomycetota</taxon>
        <taxon>Actinomycetes</taxon>
        <taxon>Propionibacteriales</taxon>
        <taxon>Nocardioidaceae</taxon>
        <taxon>Nocardioides</taxon>
    </lineage>
</organism>
<evidence type="ECO:0000259" key="24">
    <source>
        <dbReference type="Pfam" id="PF03061"/>
    </source>
</evidence>
<evidence type="ECO:0000256" key="11">
    <source>
        <dbReference type="ARBA" id="ARBA00023136"/>
    </source>
</evidence>
<evidence type="ECO:0000256" key="5">
    <source>
        <dbReference type="ARBA" id="ARBA00022490"/>
    </source>
</evidence>
<keyword evidence="12" id="KW-0966">Cell projection</keyword>
<evidence type="ECO:0000256" key="8">
    <source>
        <dbReference type="ARBA" id="ARBA00022832"/>
    </source>
</evidence>
<evidence type="ECO:0000256" key="9">
    <source>
        <dbReference type="ARBA" id="ARBA00022946"/>
    </source>
</evidence>
<protein>
    <recommendedName>
        <fullName evidence="17">Acyl-coenzyme A thioesterase THEM4</fullName>
        <ecNumber evidence="16">3.1.2.2</ecNumber>
    </recommendedName>
    <alternativeName>
        <fullName evidence="18">Thioesterase superfamily member 4</fullName>
    </alternativeName>
</protein>
<keyword evidence="7" id="KW-0378">Hydrolase</keyword>
<keyword evidence="8" id="KW-0276">Fatty acid metabolism</keyword>
<dbReference type="Proteomes" id="UP000325003">
    <property type="component" value="Unassembled WGS sequence"/>
</dbReference>
<dbReference type="GO" id="GO:0016787">
    <property type="term" value="F:hydrolase activity"/>
    <property type="evidence" value="ECO:0007669"/>
    <property type="project" value="UniProtKB-KW"/>
</dbReference>
<dbReference type="CDD" id="cd03443">
    <property type="entry name" value="PaaI_thioesterase"/>
    <property type="match status" value="1"/>
</dbReference>
<evidence type="ECO:0000313" key="26">
    <source>
        <dbReference type="Proteomes" id="UP000325003"/>
    </source>
</evidence>
<feature type="domain" description="Thioesterase" evidence="24">
    <location>
        <begin position="119"/>
        <end position="193"/>
    </location>
</feature>
<comment type="subcellular location">
    <subcellularLocation>
        <location evidence="3">Cell projection</location>
        <location evidence="3">Ruffle membrane</location>
    </subcellularLocation>
    <subcellularLocation>
        <location evidence="2">Cytoplasm</location>
    </subcellularLocation>
    <subcellularLocation>
        <location evidence="1">Membrane</location>
        <topology evidence="1">Peripheral membrane protein</topology>
    </subcellularLocation>
</comment>
<comment type="catalytic activity">
    <reaction evidence="19">
        <text>octanoyl-CoA + H2O = octanoate + CoA + H(+)</text>
        <dbReference type="Rhea" id="RHEA:30143"/>
        <dbReference type="ChEBI" id="CHEBI:15377"/>
        <dbReference type="ChEBI" id="CHEBI:15378"/>
        <dbReference type="ChEBI" id="CHEBI:25646"/>
        <dbReference type="ChEBI" id="CHEBI:57287"/>
        <dbReference type="ChEBI" id="CHEBI:57386"/>
    </reaction>
    <physiologicalReaction direction="left-to-right" evidence="19">
        <dbReference type="Rhea" id="RHEA:30144"/>
    </physiologicalReaction>
</comment>
<evidence type="ECO:0000256" key="1">
    <source>
        <dbReference type="ARBA" id="ARBA00004170"/>
    </source>
</evidence>
<comment type="catalytic activity">
    <reaction evidence="14">
        <text>(9Z)-octadecenoyl-CoA + H2O = (9Z)-octadecenoate + CoA + H(+)</text>
        <dbReference type="Rhea" id="RHEA:40139"/>
        <dbReference type="ChEBI" id="CHEBI:15377"/>
        <dbReference type="ChEBI" id="CHEBI:15378"/>
        <dbReference type="ChEBI" id="CHEBI:30823"/>
        <dbReference type="ChEBI" id="CHEBI:57287"/>
        <dbReference type="ChEBI" id="CHEBI:57387"/>
    </reaction>
    <physiologicalReaction direction="left-to-right" evidence="14">
        <dbReference type="Rhea" id="RHEA:40140"/>
    </physiologicalReaction>
</comment>
<dbReference type="Gene3D" id="3.10.129.10">
    <property type="entry name" value="Hotdog Thioesterase"/>
    <property type="match status" value="1"/>
</dbReference>
<keyword evidence="10" id="KW-0443">Lipid metabolism</keyword>
<proteinExistence type="inferred from homology"/>
<evidence type="ECO:0000256" key="10">
    <source>
        <dbReference type="ARBA" id="ARBA00023098"/>
    </source>
</evidence>
<dbReference type="EC" id="3.1.2.2" evidence="16"/>
<comment type="catalytic activity">
    <reaction evidence="20">
        <text>hexadecanoyl-CoA + H2O = hexadecanoate + CoA + H(+)</text>
        <dbReference type="Rhea" id="RHEA:16645"/>
        <dbReference type="ChEBI" id="CHEBI:7896"/>
        <dbReference type="ChEBI" id="CHEBI:15377"/>
        <dbReference type="ChEBI" id="CHEBI:15378"/>
        <dbReference type="ChEBI" id="CHEBI:57287"/>
        <dbReference type="ChEBI" id="CHEBI:57379"/>
        <dbReference type="EC" id="3.1.2.2"/>
    </reaction>
    <physiologicalReaction direction="left-to-right" evidence="20">
        <dbReference type="Rhea" id="RHEA:16646"/>
    </physiologicalReaction>
</comment>
<evidence type="ECO:0000256" key="17">
    <source>
        <dbReference type="ARBA" id="ARBA00040123"/>
    </source>
</evidence>
<evidence type="ECO:0000256" key="20">
    <source>
        <dbReference type="ARBA" id="ARBA00047734"/>
    </source>
</evidence>
<dbReference type="InterPro" id="IPR052365">
    <property type="entry name" value="THEM4/THEM5_acyl-CoA_thioest"/>
</dbReference>
<keyword evidence="6" id="KW-0053">Apoptosis</keyword>
<comment type="catalytic activity">
    <reaction evidence="13">
        <text>(5Z,8Z,11Z,14Z)-eicosatetraenoyl-CoA + H2O = (5Z,8Z,11Z,14Z)-eicosatetraenoate + CoA + H(+)</text>
        <dbReference type="Rhea" id="RHEA:40151"/>
        <dbReference type="ChEBI" id="CHEBI:15377"/>
        <dbReference type="ChEBI" id="CHEBI:15378"/>
        <dbReference type="ChEBI" id="CHEBI:32395"/>
        <dbReference type="ChEBI" id="CHEBI:57287"/>
        <dbReference type="ChEBI" id="CHEBI:57368"/>
    </reaction>
    <physiologicalReaction direction="left-to-right" evidence="13">
        <dbReference type="Rhea" id="RHEA:40152"/>
    </physiologicalReaction>
</comment>
<comment type="catalytic activity">
    <reaction evidence="21">
        <text>decanoyl-CoA + H2O = decanoate + CoA + H(+)</text>
        <dbReference type="Rhea" id="RHEA:40059"/>
        <dbReference type="ChEBI" id="CHEBI:15377"/>
        <dbReference type="ChEBI" id="CHEBI:15378"/>
        <dbReference type="ChEBI" id="CHEBI:27689"/>
        <dbReference type="ChEBI" id="CHEBI:57287"/>
        <dbReference type="ChEBI" id="CHEBI:61430"/>
    </reaction>
    <physiologicalReaction direction="left-to-right" evidence="21">
        <dbReference type="Rhea" id="RHEA:40060"/>
    </physiologicalReaction>
</comment>
<evidence type="ECO:0000256" key="12">
    <source>
        <dbReference type="ARBA" id="ARBA00023273"/>
    </source>
</evidence>
<evidence type="ECO:0000313" key="25">
    <source>
        <dbReference type="EMBL" id="KAA1418939.1"/>
    </source>
</evidence>
<evidence type="ECO:0000256" key="3">
    <source>
        <dbReference type="ARBA" id="ARBA00004632"/>
    </source>
</evidence>
<dbReference type="SUPFAM" id="SSF54637">
    <property type="entry name" value="Thioesterase/thiol ester dehydrase-isomerase"/>
    <property type="match status" value="1"/>
</dbReference>
<evidence type="ECO:0000256" key="6">
    <source>
        <dbReference type="ARBA" id="ARBA00022703"/>
    </source>
</evidence>
<evidence type="ECO:0000256" key="14">
    <source>
        <dbReference type="ARBA" id="ARBA00037002"/>
    </source>
</evidence>
<dbReference type="InterPro" id="IPR006683">
    <property type="entry name" value="Thioestr_dom"/>
</dbReference>
<gene>
    <name evidence="25" type="ORF">F0U44_10730</name>
</gene>
<evidence type="ECO:0000256" key="15">
    <source>
        <dbReference type="ARBA" id="ARBA00038456"/>
    </source>
</evidence>
<dbReference type="RefSeq" id="WP_149728279.1">
    <property type="nucleotide sequence ID" value="NZ_VUJV01000003.1"/>
</dbReference>
<reference evidence="25 26" key="2">
    <citation type="submission" date="2019-09" db="EMBL/GenBank/DDBJ databases">
        <authorList>
            <person name="Jin C."/>
        </authorList>
    </citation>
    <scope>NUCLEOTIDE SEQUENCE [LARGE SCALE GENOMIC DNA]</scope>
    <source>
        <strain evidence="25 26">BN130099</strain>
    </source>
</reference>
<comment type="catalytic activity">
    <reaction evidence="23">
        <text>tetradecanoyl-CoA + H2O = tetradecanoate + CoA + H(+)</text>
        <dbReference type="Rhea" id="RHEA:40119"/>
        <dbReference type="ChEBI" id="CHEBI:15377"/>
        <dbReference type="ChEBI" id="CHEBI:15378"/>
        <dbReference type="ChEBI" id="CHEBI:30807"/>
        <dbReference type="ChEBI" id="CHEBI:57287"/>
        <dbReference type="ChEBI" id="CHEBI:57385"/>
    </reaction>
    <physiologicalReaction direction="left-to-right" evidence="23">
        <dbReference type="Rhea" id="RHEA:40120"/>
    </physiologicalReaction>
</comment>
<dbReference type="PANTHER" id="PTHR12418">
    <property type="entry name" value="ACYL-COENZYME A THIOESTERASE THEM4"/>
    <property type="match status" value="1"/>
</dbReference>
<dbReference type="GO" id="GO:0006631">
    <property type="term" value="P:fatty acid metabolic process"/>
    <property type="evidence" value="ECO:0007669"/>
    <property type="project" value="UniProtKB-KW"/>
</dbReference>
<keyword evidence="11" id="KW-0472">Membrane</keyword>
<dbReference type="GO" id="GO:0016020">
    <property type="term" value="C:membrane"/>
    <property type="evidence" value="ECO:0007669"/>
    <property type="project" value="UniProtKB-SubCell"/>
</dbReference>
<keyword evidence="9" id="KW-0809">Transit peptide</keyword>
<evidence type="ECO:0000256" key="13">
    <source>
        <dbReference type="ARBA" id="ARBA00035852"/>
    </source>
</evidence>